<dbReference type="EMBL" id="CZCU02000140">
    <property type="protein sequence ID" value="VXD19886.1"/>
    <property type="molecule type" value="Genomic_DNA"/>
</dbReference>
<dbReference type="Proteomes" id="UP000184550">
    <property type="component" value="Unassembled WGS sequence"/>
</dbReference>
<keyword evidence="3" id="KW-0540">Nuclease</keyword>
<keyword evidence="2" id="KW-1277">Toxin-antitoxin system</keyword>
<dbReference type="InterPro" id="IPR029060">
    <property type="entry name" value="PIN-like_dom_sf"/>
</dbReference>
<dbReference type="GO" id="GO:0046872">
    <property type="term" value="F:metal ion binding"/>
    <property type="evidence" value="ECO:0007669"/>
    <property type="project" value="UniProtKB-KW"/>
</dbReference>
<comment type="similarity">
    <text evidence="7">Belongs to the PINc/VapC protein family.</text>
</comment>
<evidence type="ECO:0000256" key="1">
    <source>
        <dbReference type="ARBA" id="ARBA00001946"/>
    </source>
</evidence>
<sequence length="127" mass="14107">MYLLDTDILIDVQRGYLPAIAWFSSLTEIPSIPGFVIMELIQGTGNSQQLRNVLNLVAPLPIIWPNETDFARALSDFTAYHLSHNLGLLDALIAACALGQNAILCTFNVKHYQAISGLQMIQPYSRF</sequence>
<dbReference type="OrthoDB" id="9796690at2"/>
<keyword evidence="4" id="KW-0479">Metal-binding</keyword>
<keyword evidence="5" id="KW-0378">Hydrolase</keyword>
<dbReference type="Gene3D" id="3.40.50.1010">
    <property type="entry name" value="5'-nuclease"/>
    <property type="match status" value="1"/>
</dbReference>
<accession>A0A7Z9BPL2</accession>
<dbReference type="PANTHER" id="PTHR33653:SF1">
    <property type="entry name" value="RIBONUCLEASE VAPC2"/>
    <property type="match status" value="1"/>
</dbReference>
<evidence type="ECO:0000313" key="9">
    <source>
        <dbReference type="EMBL" id="VXD19886.1"/>
    </source>
</evidence>
<dbReference type="InterPro" id="IPR050556">
    <property type="entry name" value="Type_II_TA_system_RNase"/>
</dbReference>
<feature type="domain" description="PIN" evidence="8">
    <location>
        <begin position="2"/>
        <end position="111"/>
    </location>
</feature>
<dbReference type="GO" id="GO:0016787">
    <property type="term" value="F:hydrolase activity"/>
    <property type="evidence" value="ECO:0007669"/>
    <property type="project" value="UniProtKB-KW"/>
</dbReference>
<evidence type="ECO:0000256" key="4">
    <source>
        <dbReference type="ARBA" id="ARBA00022723"/>
    </source>
</evidence>
<keyword evidence="10" id="KW-1185">Reference proteome</keyword>
<protein>
    <submittedName>
        <fullName evidence="9">PilT protein domain protein</fullName>
    </submittedName>
</protein>
<dbReference type="GO" id="GO:0004518">
    <property type="term" value="F:nuclease activity"/>
    <property type="evidence" value="ECO:0007669"/>
    <property type="project" value="UniProtKB-KW"/>
</dbReference>
<dbReference type="InterPro" id="IPR002716">
    <property type="entry name" value="PIN_dom"/>
</dbReference>
<evidence type="ECO:0000256" key="2">
    <source>
        <dbReference type="ARBA" id="ARBA00022649"/>
    </source>
</evidence>
<name>A0A7Z9BPL2_9CYAN</name>
<organism evidence="9 10">
    <name type="scientific">Planktothrix serta PCC 8927</name>
    <dbReference type="NCBI Taxonomy" id="671068"/>
    <lineage>
        <taxon>Bacteria</taxon>
        <taxon>Bacillati</taxon>
        <taxon>Cyanobacteriota</taxon>
        <taxon>Cyanophyceae</taxon>
        <taxon>Oscillatoriophycideae</taxon>
        <taxon>Oscillatoriales</taxon>
        <taxon>Microcoleaceae</taxon>
        <taxon>Planktothrix</taxon>
    </lineage>
</organism>
<dbReference type="RefSeq" id="WP_083622682.1">
    <property type="nucleotide sequence ID" value="NZ_LR734871.1"/>
</dbReference>
<keyword evidence="6" id="KW-0460">Magnesium</keyword>
<dbReference type="PANTHER" id="PTHR33653">
    <property type="entry name" value="RIBONUCLEASE VAPC2"/>
    <property type="match status" value="1"/>
</dbReference>
<comment type="caution">
    <text evidence="9">The sequence shown here is derived from an EMBL/GenBank/DDBJ whole genome shotgun (WGS) entry which is preliminary data.</text>
</comment>
<evidence type="ECO:0000256" key="6">
    <source>
        <dbReference type="ARBA" id="ARBA00022842"/>
    </source>
</evidence>
<proteinExistence type="inferred from homology"/>
<evidence type="ECO:0000256" key="7">
    <source>
        <dbReference type="ARBA" id="ARBA00038093"/>
    </source>
</evidence>
<dbReference type="SUPFAM" id="SSF88723">
    <property type="entry name" value="PIN domain-like"/>
    <property type="match status" value="1"/>
</dbReference>
<dbReference type="AlphaFoldDB" id="A0A7Z9BPL2"/>
<evidence type="ECO:0000313" key="10">
    <source>
        <dbReference type="Proteomes" id="UP000184550"/>
    </source>
</evidence>
<dbReference type="Pfam" id="PF01850">
    <property type="entry name" value="PIN"/>
    <property type="match status" value="1"/>
</dbReference>
<evidence type="ECO:0000256" key="3">
    <source>
        <dbReference type="ARBA" id="ARBA00022722"/>
    </source>
</evidence>
<comment type="cofactor">
    <cofactor evidence="1">
        <name>Mg(2+)</name>
        <dbReference type="ChEBI" id="CHEBI:18420"/>
    </cofactor>
</comment>
<gene>
    <name evidence="9" type="ORF">PL8927_640009</name>
</gene>
<reference evidence="9" key="1">
    <citation type="submission" date="2019-10" db="EMBL/GenBank/DDBJ databases">
        <authorList>
            <consortium name="Genoscope - CEA"/>
            <person name="William W."/>
        </authorList>
    </citation>
    <scope>NUCLEOTIDE SEQUENCE [LARGE SCALE GENOMIC DNA]</scope>
    <source>
        <strain evidence="9">BBR_PRJEB10992</strain>
    </source>
</reference>
<evidence type="ECO:0000256" key="5">
    <source>
        <dbReference type="ARBA" id="ARBA00022801"/>
    </source>
</evidence>
<evidence type="ECO:0000259" key="8">
    <source>
        <dbReference type="Pfam" id="PF01850"/>
    </source>
</evidence>